<evidence type="ECO:0000313" key="3">
    <source>
        <dbReference type="Proteomes" id="UP000050761"/>
    </source>
</evidence>
<evidence type="ECO:0000313" key="4">
    <source>
        <dbReference type="WBParaSite" id="HPBE_0000550901-mRNA-1"/>
    </source>
</evidence>
<evidence type="ECO:0000256" key="1">
    <source>
        <dbReference type="SAM" id="MobiDB-lite"/>
    </source>
</evidence>
<accession>A0A183FFZ3</accession>
<evidence type="ECO:0000313" key="2">
    <source>
        <dbReference type="EMBL" id="VDO64850.1"/>
    </source>
</evidence>
<gene>
    <name evidence="2" type="ORF">HPBE_LOCUS5510</name>
</gene>
<keyword evidence="3" id="KW-1185">Reference proteome</keyword>
<feature type="region of interest" description="Disordered" evidence="1">
    <location>
        <begin position="20"/>
        <end position="83"/>
    </location>
</feature>
<reference evidence="2 3" key="1">
    <citation type="submission" date="2018-11" db="EMBL/GenBank/DDBJ databases">
        <authorList>
            <consortium name="Pathogen Informatics"/>
        </authorList>
    </citation>
    <scope>NUCLEOTIDE SEQUENCE [LARGE SCALE GENOMIC DNA]</scope>
</reference>
<accession>A0A3P7WUE2</accession>
<sequence>MVEDSFRRSRKETYISEYRDTDAATCGGEGQGKEGQGQREAGACWGAGHTKKRTYQSTGTLTQRQEEKDKEKKNKDSVKLEHAGVRVTPRSVDILDCQCKPSEPPIPLSIVITPNLDDLLAPVVGWVSIASAARAV</sequence>
<dbReference type="EMBL" id="UZAH01025484">
    <property type="protein sequence ID" value="VDO64850.1"/>
    <property type="molecule type" value="Genomic_DNA"/>
</dbReference>
<dbReference type="AlphaFoldDB" id="A0A183FFZ3"/>
<dbReference type="Proteomes" id="UP000050761">
    <property type="component" value="Unassembled WGS sequence"/>
</dbReference>
<feature type="compositionally biased region" description="Basic and acidic residues" evidence="1">
    <location>
        <begin position="64"/>
        <end position="83"/>
    </location>
</feature>
<proteinExistence type="predicted"/>
<organism evidence="3 4">
    <name type="scientific">Heligmosomoides polygyrus</name>
    <name type="common">Parasitic roundworm</name>
    <dbReference type="NCBI Taxonomy" id="6339"/>
    <lineage>
        <taxon>Eukaryota</taxon>
        <taxon>Metazoa</taxon>
        <taxon>Ecdysozoa</taxon>
        <taxon>Nematoda</taxon>
        <taxon>Chromadorea</taxon>
        <taxon>Rhabditida</taxon>
        <taxon>Rhabditina</taxon>
        <taxon>Rhabditomorpha</taxon>
        <taxon>Strongyloidea</taxon>
        <taxon>Heligmosomidae</taxon>
        <taxon>Heligmosomoides</taxon>
    </lineage>
</organism>
<protein>
    <submittedName>
        <fullName evidence="2 4">Uncharacterized protein</fullName>
    </submittedName>
</protein>
<dbReference type="WBParaSite" id="HPBE_0000550901-mRNA-1">
    <property type="protein sequence ID" value="HPBE_0000550901-mRNA-1"/>
    <property type="gene ID" value="HPBE_0000550901"/>
</dbReference>
<reference evidence="4" key="2">
    <citation type="submission" date="2019-09" db="UniProtKB">
        <authorList>
            <consortium name="WormBaseParasite"/>
        </authorList>
    </citation>
    <scope>IDENTIFICATION</scope>
</reference>
<name>A0A183FFZ3_HELPZ</name>